<dbReference type="EMBL" id="VSRL01000344">
    <property type="protein sequence ID" value="NKE63353.1"/>
    <property type="molecule type" value="Genomic_DNA"/>
</dbReference>
<reference evidence="2 3" key="1">
    <citation type="submission" date="2019-08" db="EMBL/GenBank/DDBJ databases">
        <title>Lentzea from Indian Himalayas.</title>
        <authorList>
            <person name="Mandal S."/>
            <person name="Mallick Gupta A."/>
            <person name="Maiti P.K."/>
            <person name="Sarkar J."/>
            <person name="Mandal S."/>
        </authorList>
    </citation>
    <scope>NUCLEOTIDE SEQUENCE [LARGE SCALE GENOMIC DNA]</scope>
    <source>
        <strain evidence="2 3">PSKA42</strain>
    </source>
</reference>
<dbReference type="RefSeq" id="WP_167979941.1">
    <property type="nucleotide sequence ID" value="NZ_VSRL01000344.1"/>
</dbReference>
<evidence type="ECO:0000313" key="2">
    <source>
        <dbReference type="EMBL" id="NKE63353.1"/>
    </source>
</evidence>
<dbReference type="Proteomes" id="UP001515943">
    <property type="component" value="Unassembled WGS sequence"/>
</dbReference>
<organism evidence="2 3">
    <name type="scientific">Lentzea indica</name>
    <dbReference type="NCBI Taxonomy" id="2604800"/>
    <lineage>
        <taxon>Bacteria</taxon>
        <taxon>Bacillati</taxon>
        <taxon>Actinomycetota</taxon>
        <taxon>Actinomycetes</taxon>
        <taxon>Pseudonocardiales</taxon>
        <taxon>Pseudonocardiaceae</taxon>
        <taxon>Lentzea</taxon>
    </lineage>
</organism>
<gene>
    <name evidence="2" type="ORF">FXN61_44180</name>
</gene>
<feature type="compositionally biased region" description="Basic and acidic residues" evidence="1">
    <location>
        <begin position="1"/>
        <end position="10"/>
    </location>
</feature>
<evidence type="ECO:0000313" key="3">
    <source>
        <dbReference type="Proteomes" id="UP001515943"/>
    </source>
</evidence>
<feature type="region of interest" description="Disordered" evidence="1">
    <location>
        <begin position="1"/>
        <end position="21"/>
    </location>
</feature>
<protein>
    <submittedName>
        <fullName evidence="2">Uncharacterized protein</fullName>
    </submittedName>
</protein>
<proteinExistence type="predicted"/>
<evidence type="ECO:0000256" key="1">
    <source>
        <dbReference type="SAM" id="MobiDB-lite"/>
    </source>
</evidence>
<name>A0ABX1FWB9_9PSEU</name>
<keyword evidence="3" id="KW-1185">Reference proteome</keyword>
<sequence length="86" mass="9082">MDGLGVRDDDGFTASPSGVDEHHDFACCRPQLLPGGRKEEVVQAWAAPDVVQQGVVLGPEPGAALDDVRAEVQRVELVSHHAEPSG</sequence>
<accession>A0ABX1FWB9</accession>
<comment type="caution">
    <text evidence="2">The sequence shown here is derived from an EMBL/GenBank/DDBJ whole genome shotgun (WGS) entry which is preliminary data.</text>
</comment>